<name>A0ABQ7DCY5_BRACR</name>
<evidence type="ECO:0000313" key="1">
    <source>
        <dbReference type="EMBL" id="KAF3569450.1"/>
    </source>
</evidence>
<sequence length="107" mass="12565">MFSGISSELEAEIVFFSCAVEEMIDLKMGHVILEVYNHRTYDMLIHDETVPEFREWICKIRYSLLSLEVSCLNWGTSEYNQMAMEISKSVIKDRRCQSYVAFQVMYG</sequence>
<dbReference type="EMBL" id="QGKV02000759">
    <property type="protein sequence ID" value="KAF3569450.1"/>
    <property type="molecule type" value="Genomic_DNA"/>
</dbReference>
<accession>A0ABQ7DCY5</accession>
<comment type="caution">
    <text evidence="1">The sequence shown here is derived from an EMBL/GenBank/DDBJ whole genome shotgun (WGS) entry which is preliminary data.</text>
</comment>
<evidence type="ECO:0008006" key="3">
    <source>
        <dbReference type="Google" id="ProtNLM"/>
    </source>
</evidence>
<proteinExistence type="predicted"/>
<keyword evidence="2" id="KW-1185">Reference proteome</keyword>
<protein>
    <recommendedName>
        <fullName evidence="3">RNase H type-1 domain-containing protein</fullName>
    </recommendedName>
</protein>
<gene>
    <name evidence="1" type="ORF">DY000_02018014</name>
</gene>
<organism evidence="1 2">
    <name type="scientific">Brassica cretica</name>
    <name type="common">Mustard</name>
    <dbReference type="NCBI Taxonomy" id="69181"/>
    <lineage>
        <taxon>Eukaryota</taxon>
        <taxon>Viridiplantae</taxon>
        <taxon>Streptophyta</taxon>
        <taxon>Embryophyta</taxon>
        <taxon>Tracheophyta</taxon>
        <taxon>Spermatophyta</taxon>
        <taxon>Magnoliopsida</taxon>
        <taxon>eudicotyledons</taxon>
        <taxon>Gunneridae</taxon>
        <taxon>Pentapetalae</taxon>
        <taxon>rosids</taxon>
        <taxon>malvids</taxon>
        <taxon>Brassicales</taxon>
        <taxon>Brassicaceae</taxon>
        <taxon>Brassiceae</taxon>
        <taxon>Brassica</taxon>
    </lineage>
</organism>
<reference evidence="1 2" key="1">
    <citation type="journal article" date="2020" name="BMC Genomics">
        <title>Intraspecific diversification of the crop wild relative Brassica cretica Lam. using demographic model selection.</title>
        <authorList>
            <person name="Kioukis A."/>
            <person name="Michalopoulou V.A."/>
            <person name="Briers L."/>
            <person name="Pirintsos S."/>
            <person name="Studholme D.J."/>
            <person name="Pavlidis P."/>
            <person name="Sarris P.F."/>
        </authorList>
    </citation>
    <scope>NUCLEOTIDE SEQUENCE [LARGE SCALE GENOMIC DNA]</scope>
    <source>
        <strain evidence="2">cv. PFS-1207/04</strain>
    </source>
</reference>
<dbReference type="Proteomes" id="UP000266723">
    <property type="component" value="Unassembled WGS sequence"/>
</dbReference>
<evidence type="ECO:0000313" key="2">
    <source>
        <dbReference type="Proteomes" id="UP000266723"/>
    </source>
</evidence>